<gene>
    <name evidence="2" type="ORF">KJB30_13740</name>
</gene>
<feature type="signal peptide" evidence="1">
    <location>
        <begin position="1"/>
        <end position="31"/>
    </location>
</feature>
<feature type="chain" id="PRO_5045875648" evidence="1">
    <location>
        <begin position="32"/>
        <end position="459"/>
    </location>
</feature>
<dbReference type="Pfam" id="PF14356">
    <property type="entry name" value="DUF4403"/>
    <property type="match status" value="1"/>
</dbReference>
<keyword evidence="3" id="KW-1185">Reference proteome</keyword>
<organism evidence="2 3">
    <name type="scientific">Pelotalea chapellei</name>
    <dbReference type="NCBI Taxonomy" id="44671"/>
    <lineage>
        <taxon>Bacteria</taxon>
        <taxon>Pseudomonadati</taxon>
        <taxon>Thermodesulfobacteriota</taxon>
        <taxon>Desulfuromonadia</taxon>
        <taxon>Geobacterales</taxon>
        <taxon>Geobacteraceae</taxon>
        <taxon>Pelotalea</taxon>
    </lineage>
</organism>
<evidence type="ECO:0000313" key="2">
    <source>
        <dbReference type="EMBL" id="MBT1072853.1"/>
    </source>
</evidence>
<name>A0ABS5UB21_9BACT</name>
<dbReference type="Proteomes" id="UP000784128">
    <property type="component" value="Unassembled WGS sequence"/>
</dbReference>
<reference evidence="2 3" key="1">
    <citation type="submission" date="2021-05" db="EMBL/GenBank/DDBJ databases">
        <title>The draft genome of Geobacter chapellei DSM 13688.</title>
        <authorList>
            <person name="Xu Z."/>
            <person name="Masuda Y."/>
            <person name="Itoh H."/>
            <person name="Senoo K."/>
        </authorList>
    </citation>
    <scope>NUCLEOTIDE SEQUENCE [LARGE SCALE GENOMIC DNA]</scope>
    <source>
        <strain evidence="2 3">DSM 13688</strain>
    </source>
</reference>
<proteinExistence type="predicted"/>
<keyword evidence="1" id="KW-0732">Signal</keyword>
<protein>
    <submittedName>
        <fullName evidence="2">DUF4403 family protein</fullName>
    </submittedName>
</protein>
<evidence type="ECO:0000313" key="3">
    <source>
        <dbReference type="Proteomes" id="UP000784128"/>
    </source>
</evidence>
<dbReference type="EMBL" id="JAHDYS010000013">
    <property type="protein sequence ID" value="MBT1072853.1"/>
    <property type="molecule type" value="Genomic_DNA"/>
</dbReference>
<dbReference type="InterPro" id="IPR025515">
    <property type="entry name" value="DUF4403"/>
</dbReference>
<evidence type="ECO:0000256" key="1">
    <source>
        <dbReference type="SAM" id="SignalP"/>
    </source>
</evidence>
<accession>A0ABS5UB21</accession>
<dbReference type="RefSeq" id="WP_214300269.1">
    <property type="nucleotide sequence ID" value="NZ_JAHDYS010000013.1"/>
</dbReference>
<comment type="caution">
    <text evidence="2">The sequence shown here is derived from an EMBL/GenBank/DDBJ whole genome shotgun (WGS) entry which is preliminary data.</text>
</comment>
<sequence>MKPLCTRKSIVSASILVSLTVLVFCVSSANAGGVLTAEPPKEAAFRKELKKDLSTFNITVEVTEHDLASNLNRIIPKELYQGSATVSGLTTSILRNGPIVVSAADNYLYVTLPVTISLHFGTFESPKIANKLKFRMNAGISPDWKIKADVFYLGLSELLADRVGIGPVSIKPRNVVDGIIQPVQRILSDLVSQKLNEQYPLKAQITAVWNSAYKPILLDKTNSAWLRLTPRDVLMYPFYAQKGLAKINLGLTSFAELVVGPEPHEGTPLPLPALKLAQGADRTFHVILNTELFYKDVRSIALPLLLNRELGSDGKSIILKDLELYGNGDRLVIKVEATGSLEGLFFLHGRPVFNSQTNLFSVEDVDFEMETRDLLLQSADWFLHSTIRSSIQEKLNIDLTQRLTQVREMAGKAMERYKLGENLYLTGTVRTIQLSDVLVQQDRLLIQANAEGETTILFK</sequence>